<dbReference type="Proteomes" id="UP000307140">
    <property type="component" value="Unassembled WGS sequence"/>
</dbReference>
<comment type="caution">
    <text evidence="1">The sequence shown here is derived from an EMBL/GenBank/DDBJ whole genome shotgun (WGS) entry which is preliminary data.</text>
</comment>
<protein>
    <submittedName>
        <fullName evidence="1">DUF4177 domain-containing protein</fullName>
    </submittedName>
</protein>
<dbReference type="AlphaFoldDB" id="A0A5S3N109"/>
<dbReference type="EMBL" id="VANR01000006">
    <property type="protein sequence ID" value="TMM28988.1"/>
    <property type="molecule type" value="Genomic_DNA"/>
</dbReference>
<name>A0A5S3N109_9FLAO</name>
<dbReference type="Pfam" id="PF13783">
    <property type="entry name" value="DUF4177"/>
    <property type="match status" value="1"/>
</dbReference>
<evidence type="ECO:0000313" key="1">
    <source>
        <dbReference type="EMBL" id="TMM28988.1"/>
    </source>
</evidence>
<dbReference type="InterPro" id="IPR025234">
    <property type="entry name" value="YjzH-like"/>
</dbReference>
<keyword evidence="2" id="KW-1185">Reference proteome</keyword>
<dbReference type="OrthoDB" id="1202795at2"/>
<reference evidence="1 2" key="1">
    <citation type="submission" date="2019-05" db="EMBL/GenBank/DDBJ databases">
        <title>Polaribacter aestuariivivens sp. nov., isolated from a tidal flat.</title>
        <authorList>
            <person name="Yoon J.-H."/>
        </authorList>
    </citation>
    <scope>NUCLEOTIDE SEQUENCE [LARGE SCALE GENOMIC DNA]</scope>
    <source>
        <strain evidence="1 2">DBTF-3</strain>
    </source>
</reference>
<evidence type="ECO:0000313" key="2">
    <source>
        <dbReference type="Proteomes" id="UP000307140"/>
    </source>
</evidence>
<accession>A0A5S3N109</accession>
<gene>
    <name evidence="1" type="ORF">FDT66_11410</name>
</gene>
<dbReference type="RefSeq" id="WP_138536633.1">
    <property type="nucleotide sequence ID" value="NZ_CBDUES010000006.1"/>
</dbReference>
<sequence length="52" mass="6252">MKEYKVVTLKLGFTNRVQKLEDLLNQYAREGWALKEMPTNWNAIVLERDKNR</sequence>
<organism evidence="1 2">
    <name type="scientific">Polaribacter aestuariivivens</name>
    <dbReference type="NCBI Taxonomy" id="2304626"/>
    <lineage>
        <taxon>Bacteria</taxon>
        <taxon>Pseudomonadati</taxon>
        <taxon>Bacteroidota</taxon>
        <taxon>Flavobacteriia</taxon>
        <taxon>Flavobacteriales</taxon>
        <taxon>Flavobacteriaceae</taxon>
    </lineage>
</organism>
<proteinExistence type="predicted"/>